<keyword evidence="2" id="KW-1185">Reference proteome</keyword>
<dbReference type="Proteomes" id="UP001208570">
    <property type="component" value="Unassembled WGS sequence"/>
</dbReference>
<organism evidence="1 2">
    <name type="scientific">Paralvinella palmiformis</name>
    <dbReference type="NCBI Taxonomy" id="53620"/>
    <lineage>
        <taxon>Eukaryota</taxon>
        <taxon>Metazoa</taxon>
        <taxon>Spiralia</taxon>
        <taxon>Lophotrochozoa</taxon>
        <taxon>Annelida</taxon>
        <taxon>Polychaeta</taxon>
        <taxon>Sedentaria</taxon>
        <taxon>Canalipalpata</taxon>
        <taxon>Terebellida</taxon>
        <taxon>Terebelliformia</taxon>
        <taxon>Alvinellidae</taxon>
        <taxon>Paralvinella</taxon>
    </lineage>
</organism>
<accession>A0AAD9J8G1</accession>
<name>A0AAD9J8G1_9ANNE</name>
<dbReference type="EMBL" id="JAODUP010000500">
    <property type="protein sequence ID" value="KAK2148398.1"/>
    <property type="molecule type" value="Genomic_DNA"/>
</dbReference>
<evidence type="ECO:0000313" key="1">
    <source>
        <dbReference type="EMBL" id="KAK2148398.1"/>
    </source>
</evidence>
<gene>
    <name evidence="1" type="ORF">LSH36_500g02026</name>
</gene>
<sequence length="33" mass="3703">MLFELVIDEVPGCVPIPRINVLTAFKPLFVFAL</sequence>
<evidence type="ECO:0000313" key="2">
    <source>
        <dbReference type="Proteomes" id="UP001208570"/>
    </source>
</evidence>
<protein>
    <submittedName>
        <fullName evidence="1">Uncharacterized protein</fullName>
    </submittedName>
</protein>
<dbReference type="AlphaFoldDB" id="A0AAD9J8G1"/>
<comment type="caution">
    <text evidence="1">The sequence shown here is derived from an EMBL/GenBank/DDBJ whole genome shotgun (WGS) entry which is preliminary data.</text>
</comment>
<reference evidence="1" key="1">
    <citation type="journal article" date="2023" name="Mol. Biol. Evol.">
        <title>Third-Generation Sequencing Reveals the Adaptive Role of the Epigenome in Three Deep-Sea Polychaetes.</title>
        <authorList>
            <person name="Perez M."/>
            <person name="Aroh O."/>
            <person name="Sun Y."/>
            <person name="Lan Y."/>
            <person name="Juniper S.K."/>
            <person name="Young C.R."/>
            <person name="Angers B."/>
            <person name="Qian P.Y."/>
        </authorList>
    </citation>
    <scope>NUCLEOTIDE SEQUENCE</scope>
    <source>
        <strain evidence="1">P08H-3</strain>
    </source>
</reference>
<proteinExistence type="predicted"/>